<dbReference type="Gene3D" id="2.30.30.40">
    <property type="entry name" value="SH3 Domains"/>
    <property type="match status" value="1"/>
</dbReference>
<dbReference type="Pfam" id="PF25459">
    <property type="entry name" value="AIM3_BBC1_C"/>
    <property type="match status" value="1"/>
</dbReference>
<feature type="domain" description="SH3" evidence="4">
    <location>
        <begin position="3"/>
        <end position="67"/>
    </location>
</feature>
<feature type="compositionally biased region" description="Acidic residues" evidence="3">
    <location>
        <begin position="661"/>
        <end position="676"/>
    </location>
</feature>
<evidence type="ECO:0000313" key="5">
    <source>
        <dbReference type="EMBL" id="MDI1488853.1"/>
    </source>
</evidence>
<protein>
    <submittedName>
        <fullName evidence="5">Assembly of actin patch protein</fullName>
    </submittedName>
</protein>
<keyword evidence="1 2" id="KW-0728">SH3 domain</keyword>
<dbReference type="PANTHER" id="PTHR46026">
    <property type="entry name" value="RHO-TYPE GUANINE NUCLEOTIDE EXCHANGE FACTOR, ISOFORM F"/>
    <property type="match status" value="1"/>
</dbReference>
<gene>
    <name evidence="5" type="primary">BBC1</name>
    <name evidence="5" type="ORF">OHK93_008129</name>
</gene>
<feature type="compositionally biased region" description="Acidic residues" evidence="3">
    <location>
        <begin position="355"/>
        <end position="370"/>
    </location>
</feature>
<feature type="compositionally biased region" description="Low complexity" evidence="3">
    <location>
        <begin position="178"/>
        <end position="188"/>
    </location>
</feature>
<feature type="compositionally biased region" description="Pro residues" evidence="3">
    <location>
        <begin position="749"/>
        <end position="758"/>
    </location>
</feature>
<feature type="compositionally biased region" description="Basic and acidic residues" evidence="3">
    <location>
        <begin position="432"/>
        <end position="445"/>
    </location>
</feature>
<name>A0AA43TUT1_9LECA</name>
<dbReference type="InterPro" id="IPR036028">
    <property type="entry name" value="SH3-like_dom_sf"/>
</dbReference>
<evidence type="ECO:0000256" key="1">
    <source>
        <dbReference type="ARBA" id="ARBA00022443"/>
    </source>
</evidence>
<evidence type="ECO:0000259" key="4">
    <source>
        <dbReference type="PROSITE" id="PS50002"/>
    </source>
</evidence>
<evidence type="ECO:0000256" key="2">
    <source>
        <dbReference type="PROSITE-ProRule" id="PRU00192"/>
    </source>
</evidence>
<dbReference type="Proteomes" id="UP001161017">
    <property type="component" value="Unassembled WGS sequence"/>
</dbReference>
<feature type="compositionally biased region" description="Basic and acidic residues" evidence="3">
    <location>
        <begin position="293"/>
        <end position="304"/>
    </location>
</feature>
<keyword evidence="6" id="KW-1185">Reference proteome</keyword>
<feature type="compositionally biased region" description="Acidic residues" evidence="3">
    <location>
        <begin position="420"/>
        <end position="431"/>
    </location>
</feature>
<dbReference type="SMART" id="SM00326">
    <property type="entry name" value="SH3"/>
    <property type="match status" value="1"/>
</dbReference>
<dbReference type="SUPFAM" id="SSF50044">
    <property type="entry name" value="SH3-domain"/>
    <property type="match status" value="1"/>
</dbReference>
<feature type="region of interest" description="Disordered" evidence="3">
    <location>
        <begin position="63"/>
        <end position="853"/>
    </location>
</feature>
<dbReference type="CDD" id="cd11887">
    <property type="entry name" value="SH3_Bbc1"/>
    <property type="match status" value="1"/>
</dbReference>
<dbReference type="Pfam" id="PF07653">
    <property type="entry name" value="SH3_2"/>
    <property type="match status" value="1"/>
</dbReference>
<organism evidence="5 6">
    <name type="scientific">Ramalina farinacea</name>
    <dbReference type="NCBI Taxonomy" id="258253"/>
    <lineage>
        <taxon>Eukaryota</taxon>
        <taxon>Fungi</taxon>
        <taxon>Dikarya</taxon>
        <taxon>Ascomycota</taxon>
        <taxon>Pezizomycotina</taxon>
        <taxon>Lecanoromycetes</taxon>
        <taxon>OSLEUM clade</taxon>
        <taxon>Lecanoromycetidae</taxon>
        <taxon>Lecanorales</taxon>
        <taxon>Lecanorineae</taxon>
        <taxon>Ramalinaceae</taxon>
        <taxon>Ramalina</taxon>
    </lineage>
</organism>
<dbReference type="InterPro" id="IPR001452">
    <property type="entry name" value="SH3_domain"/>
</dbReference>
<evidence type="ECO:0000256" key="3">
    <source>
        <dbReference type="SAM" id="MobiDB-lite"/>
    </source>
</evidence>
<feature type="compositionally biased region" description="Pro residues" evidence="3">
    <location>
        <begin position="546"/>
        <end position="557"/>
    </location>
</feature>
<dbReference type="InterPro" id="IPR057402">
    <property type="entry name" value="AIM3_BBC1_C"/>
</dbReference>
<feature type="compositionally biased region" description="Basic and acidic residues" evidence="3">
    <location>
        <begin position="314"/>
        <end position="334"/>
    </location>
</feature>
<feature type="compositionally biased region" description="Polar residues" evidence="3">
    <location>
        <begin position="578"/>
        <end position="597"/>
    </location>
</feature>
<feature type="compositionally biased region" description="Acidic residues" evidence="3">
    <location>
        <begin position="517"/>
        <end position="526"/>
    </location>
</feature>
<feature type="compositionally biased region" description="Gly residues" evidence="3">
    <location>
        <begin position="449"/>
        <end position="460"/>
    </location>
</feature>
<feature type="compositionally biased region" description="Pro residues" evidence="3">
    <location>
        <begin position="202"/>
        <end position="221"/>
    </location>
</feature>
<dbReference type="PROSITE" id="PS50002">
    <property type="entry name" value="SH3"/>
    <property type="match status" value="1"/>
</dbReference>
<dbReference type="EMBL" id="JAPUFD010000008">
    <property type="protein sequence ID" value="MDI1488853.1"/>
    <property type="molecule type" value="Genomic_DNA"/>
</dbReference>
<evidence type="ECO:0000313" key="6">
    <source>
        <dbReference type="Proteomes" id="UP001161017"/>
    </source>
</evidence>
<reference evidence="5" key="1">
    <citation type="journal article" date="2023" name="Genome Biol. Evol.">
        <title>First Whole Genome Sequence and Flow Cytometry Genome Size Data for the Lichen-Forming Fungus Ramalina farinacea (Ascomycota).</title>
        <authorList>
            <person name="Llewellyn T."/>
            <person name="Mian S."/>
            <person name="Hill R."/>
            <person name="Leitch I.J."/>
            <person name="Gaya E."/>
        </authorList>
    </citation>
    <scope>NUCLEOTIDE SEQUENCE</scope>
    <source>
        <strain evidence="5">LIQ254RAFAR</strain>
    </source>
</reference>
<feature type="compositionally biased region" description="Pro residues" evidence="3">
    <location>
        <begin position="717"/>
        <end position="736"/>
    </location>
</feature>
<accession>A0AA43TUT1</accession>
<proteinExistence type="predicted"/>
<dbReference type="AlphaFoldDB" id="A0AA43TUT1"/>
<sequence>MATPPFLVKALHDYLSPEEDDLKFTSNQIITVTDEEDADWYYGEYENDSGTKLEGLFPRNFVKIFEPEPPPRPVRAGRAKKDNEAHPPPQDAAPLEPVTAPPPISAASESVTAQGGKALDLSSSTLKEPETSSIPPPSESEVTKPQLPTTSSKPAPPPVTEKPASNAFRDRINAFNRPAAAPVAPVKPGGLGGSGFVKKPFVAPPPSKNAYIPPPREPPPQKVYRREEDPALNTKLEETAQNEVKSEPVAGAKDDDEEDQPKPTSLKERIALLQKQQMEQAARHAEKTKRPKKAPDAEEAHIGQEDIAPEAPEEERNPEIIEKEDDVASARYAKDQTPVRSPIVSPPRELFSDGNDADESGAADTAEGEETSTGRDDSDEQPNRRSVQPAAPPRRPSEPPETSVFQEAPIQGNTERETGDSEDGEDEDDVDPEVKRRMEIRERMAKMSGGMGMAGMFGPPGGLPSRSSAKPKVPSGERRDSDNSSRAPPVPVMAMPGMQKVRSPEQVQPSTSFEEARDMEDIDEDIVQPQRRSTDRSSHPSSPQARPVPPPPPPNPPTAGSESDDEMSPGQRAPPTATAPSIPQRPSTFESRPSEATLQDPAGNDDEPPRRRADAPPVPATGPSLQSAPQNRAPPPPPPAAAGLARSPTSGPAPSLPAGYDESDEEVTEYDGDYDTDIASGIAHKDALKSHARGPSTGDESTAEESSLHHSALPSTGPLPPSNAPRAVPPPPPQQPPHNKRQSSDMPRAAPPPPPPPKQDLDDEGEDYDPYRYSAPAPIRTTTSSSRRAESQMPVTPRVEEPEPSFSPSPPQHRRAPSASQNAPQYPPSPLMSANPRQSSDMQRTSANIRRSTDVARPSGEHYMANDIDLGEGSRWWAQANAPPPIFQNRRDIIYEIDENSTTRRGGKKSITKDVYVLFMDYSQTVVSAHFEAADPGTATLLEQRHEPPPHIPRQDQLEAAHSRFGAQIVHGTKSREGGTVGDGSPHALAHEIVSALPDALLPVGVRAYGAVIYANLANASVQQYDEIRAGDIVTFRNTKFGGHRGPMKSKYSVEIGRPDHVGVVVDWDGTKKKVRAWEQGRESKKVKIESYKFGDLKSGEVKVWRVMDRGWVGWEGTN</sequence>
<comment type="caution">
    <text evidence="5">The sequence shown here is derived from an EMBL/GenBank/DDBJ whole genome shotgun (WGS) entry which is preliminary data.</text>
</comment>
<dbReference type="PANTHER" id="PTHR46026:SF1">
    <property type="entry name" value="RHO-TYPE GUANINE NUCLEOTIDE EXCHANGE FACTOR, ISOFORM F"/>
    <property type="match status" value="1"/>
</dbReference>
<feature type="compositionally biased region" description="Polar residues" evidence="3">
    <location>
        <begin position="835"/>
        <end position="850"/>
    </location>
</feature>
<dbReference type="InterPro" id="IPR035552">
    <property type="entry name" value="Mti1_SH3"/>
</dbReference>